<gene>
    <name evidence="3" type="ORF">HMH06_03605</name>
</gene>
<dbReference type="InterPro" id="IPR002525">
    <property type="entry name" value="Transp_IS110-like_N"/>
</dbReference>
<keyword evidence="1" id="KW-1133">Transmembrane helix</keyword>
<feature type="transmembrane region" description="Helical" evidence="1">
    <location>
        <begin position="102"/>
        <end position="119"/>
    </location>
</feature>
<dbReference type="Proteomes" id="UP000580344">
    <property type="component" value="Unassembled WGS sequence"/>
</dbReference>
<dbReference type="RefSeq" id="WP_171622263.1">
    <property type="nucleotide sequence ID" value="NZ_CP053698.1"/>
</dbReference>
<sequence>MKKIVIGIDVSKLILDICIQENGVNRFDTIANTEKAIKSFLKQFVKRQNILIGMENTGRFNTLLYNVLIQHSFAVYVINTLHLKKSMGLVRGKNDKIDSERIAVFYLKIIWIFNSGSLIRKSLKR</sequence>
<feature type="domain" description="Transposase IS110-like N-terminal" evidence="2">
    <location>
        <begin position="6"/>
        <end position="105"/>
    </location>
</feature>
<dbReference type="PANTHER" id="PTHR33055">
    <property type="entry name" value="TRANSPOSASE FOR INSERTION SEQUENCE ELEMENT IS1111A"/>
    <property type="match status" value="1"/>
</dbReference>
<dbReference type="Pfam" id="PF01548">
    <property type="entry name" value="DEDD_Tnp_IS110"/>
    <property type="match status" value="1"/>
</dbReference>
<dbReference type="InterPro" id="IPR047650">
    <property type="entry name" value="Transpos_IS110"/>
</dbReference>
<keyword evidence="1" id="KW-0812">Transmembrane</keyword>
<name>A0ABX1WJW8_9FLAO</name>
<accession>A0ABX1WJW8</accession>
<protein>
    <submittedName>
        <fullName evidence="3">Transposase</fullName>
    </submittedName>
</protein>
<evidence type="ECO:0000313" key="4">
    <source>
        <dbReference type="Proteomes" id="UP000580344"/>
    </source>
</evidence>
<reference evidence="3 4" key="1">
    <citation type="submission" date="2020-05" db="EMBL/GenBank/DDBJ databases">
        <title>Tigecycline resistant gene in Empedobacter stercoris.</title>
        <authorList>
            <person name="Chen Y."/>
            <person name="Cheng Y."/>
            <person name="Zhou K."/>
        </authorList>
    </citation>
    <scope>NUCLEOTIDE SEQUENCE [LARGE SCALE GENOMIC DNA]</scope>
    <source>
        <strain evidence="3 4">ES202</strain>
    </source>
</reference>
<organism evidence="3 4">
    <name type="scientific">Empedobacter stercoris</name>
    <dbReference type="NCBI Taxonomy" id="1628248"/>
    <lineage>
        <taxon>Bacteria</taxon>
        <taxon>Pseudomonadati</taxon>
        <taxon>Bacteroidota</taxon>
        <taxon>Flavobacteriia</taxon>
        <taxon>Flavobacteriales</taxon>
        <taxon>Weeksellaceae</taxon>
        <taxon>Empedobacter</taxon>
    </lineage>
</organism>
<evidence type="ECO:0000259" key="2">
    <source>
        <dbReference type="Pfam" id="PF01548"/>
    </source>
</evidence>
<feature type="transmembrane region" description="Helical" evidence="1">
    <location>
        <begin position="63"/>
        <end position="82"/>
    </location>
</feature>
<evidence type="ECO:0000313" key="3">
    <source>
        <dbReference type="EMBL" id="NOJ74934.1"/>
    </source>
</evidence>
<keyword evidence="4" id="KW-1185">Reference proteome</keyword>
<comment type="caution">
    <text evidence="3">The sequence shown here is derived from an EMBL/GenBank/DDBJ whole genome shotgun (WGS) entry which is preliminary data.</text>
</comment>
<evidence type="ECO:0000256" key="1">
    <source>
        <dbReference type="SAM" id="Phobius"/>
    </source>
</evidence>
<dbReference type="EMBL" id="JABFOQ010000005">
    <property type="protein sequence ID" value="NOJ74934.1"/>
    <property type="molecule type" value="Genomic_DNA"/>
</dbReference>
<keyword evidence="1" id="KW-0472">Membrane</keyword>
<proteinExistence type="predicted"/>